<feature type="region of interest" description="Disordered" evidence="1">
    <location>
        <begin position="87"/>
        <end position="123"/>
    </location>
</feature>
<evidence type="ECO:0000313" key="2">
    <source>
        <dbReference type="EMBL" id="MCT7965044.1"/>
    </source>
</evidence>
<dbReference type="EMBL" id="JAMXFF010000002">
    <property type="protein sequence ID" value="MCT7965044.1"/>
    <property type="molecule type" value="Genomic_DNA"/>
</dbReference>
<feature type="compositionally biased region" description="Polar residues" evidence="1">
    <location>
        <begin position="90"/>
        <end position="104"/>
    </location>
</feature>
<feature type="compositionally biased region" description="Acidic residues" evidence="1">
    <location>
        <begin position="111"/>
        <end position="123"/>
    </location>
</feature>
<proteinExistence type="predicted"/>
<evidence type="ECO:0000256" key="1">
    <source>
        <dbReference type="SAM" id="MobiDB-lite"/>
    </source>
</evidence>
<comment type="caution">
    <text evidence="2">The sequence shown here is derived from an EMBL/GenBank/DDBJ whole genome shotgun (WGS) entry which is preliminary data.</text>
</comment>
<evidence type="ECO:0000313" key="3">
    <source>
        <dbReference type="Proteomes" id="UP001525890"/>
    </source>
</evidence>
<protein>
    <submittedName>
        <fullName evidence="2">Uncharacterized protein</fullName>
    </submittedName>
</protein>
<dbReference type="Proteomes" id="UP001525890">
    <property type="component" value="Unassembled WGS sequence"/>
</dbReference>
<gene>
    <name evidence="2" type="ORF">NG799_01695</name>
</gene>
<sequence>MICIPSKADKVRSTLVDSIRLLAWTMYKSQHKLQGQQAFAGYPAFETEWLAHEIHKMDLKGVQKFIKSLGYSEEELLEDRSKYYERKRGYNNSQTSQETAQTEAPNPFDTEVADEFEYPEPPY</sequence>
<name>A0ABT2MJW6_9CYAN</name>
<keyword evidence="3" id="KW-1185">Reference proteome</keyword>
<reference evidence="2 3" key="1">
    <citation type="journal article" date="2022" name="Front. Microbiol.">
        <title>High genomic differentiation and limited gene flow indicate recent cryptic speciation within the genus Laspinema (cyanobacteria).</title>
        <authorList>
            <person name="Stanojkovic A."/>
            <person name="Skoupy S."/>
            <person name="Skaloud P."/>
            <person name="Dvorak P."/>
        </authorList>
    </citation>
    <scope>NUCLEOTIDE SEQUENCE [LARGE SCALE GENOMIC DNA]</scope>
    <source>
        <strain evidence="2 3">D2a</strain>
    </source>
</reference>
<organism evidence="2 3">
    <name type="scientific">Laspinema palackyanum D2a</name>
    <dbReference type="NCBI Taxonomy" id="2953684"/>
    <lineage>
        <taxon>Bacteria</taxon>
        <taxon>Bacillati</taxon>
        <taxon>Cyanobacteriota</taxon>
        <taxon>Cyanophyceae</taxon>
        <taxon>Oscillatoriophycideae</taxon>
        <taxon>Oscillatoriales</taxon>
        <taxon>Laspinemataceae</taxon>
        <taxon>Laspinema</taxon>
        <taxon>Laspinema palackyanum</taxon>
    </lineage>
</organism>
<dbReference type="RefSeq" id="WP_261235131.1">
    <property type="nucleotide sequence ID" value="NZ_JAMXFF010000002.1"/>
</dbReference>
<accession>A0ABT2MJW6</accession>